<comment type="catalytic activity">
    <reaction evidence="1">
        <text>Endohydrolysis of the N-glycosidic bond at one specific adenosine on the 28S rRNA.</text>
        <dbReference type="EC" id="3.2.2.22"/>
    </reaction>
</comment>
<dbReference type="Proteomes" id="UP000479710">
    <property type="component" value="Unassembled WGS sequence"/>
</dbReference>
<dbReference type="Gene3D" id="3.40.420.10">
    <property type="entry name" value="Ricin (A subunit), domain 1"/>
    <property type="match status" value="1"/>
</dbReference>
<dbReference type="Pfam" id="PF00161">
    <property type="entry name" value="RIP"/>
    <property type="match status" value="1"/>
</dbReference>
<name>A0A6G1DRH4_9ORYZ</name>
<sequence length="209" mass="22602">MVQIQNYSKHVKSMHAVLAGSLLSLGSHRRGAALSVAQRNPPADDVSVISIGGGVSLAVHRHDLSFAGFTNRSHHWHVFRGDEEVLPNARRLPFRNSDLIGGLTNLPDIPLGRASAARATGVLASYNLDTAGEEETAALKRAAEHLPYIEHRDTMSFEVIRWNRTGAWDGPFTGVLRRTANIHSAEEALAIAGVLANPTLPQMLLAHST</sequence>
<evidence type="ECO:0000313" key="3">
    <source>
        <dbReference type="Proteomes" id="UP000479710"/>
    </source>
</evidence>
<reference evidence="2 3" key="1">
    <citation type="submission" date="2019-11" db="EMBL/GenBank/DDBJ databases">
        <title>Whole genome sequence of Oryza granulata.</title>
        <authorList>
            <person name="Li W."/>
        </authorList>
    </citation>
    <scope>NUCLEOTIDE SEQUENCE [LARGE SCALE GENOMIC DNA]</scope>
    <source>
        <strain evidence="3">cv. Menghai</strain>
        <tissue evidence="2">Leaf</tissue>
    </source>
</reference>
<dbReference type="InterPro" id="IPR016138">
    <property type="entry name" value="Ribosome_inactivat_prot_sub1"/>
</dbReference>
<dbReference type="AlphaFoldDB" id="A0A6G1DRH4"/>
<dbReference type="PANTHER" id="PTHR33453">
    <property type="match status" value="1"/>
</dbReference>
<dbReference type="PANTHER" id="PTHR33453:SF3">
    <property type="entry name" value="RRNA N-GLYCOSYLASE"/>
    <property type="match status" value="1"/>
</dbReference>
<dbReference type="InterPro" id="IPR036041">
    <property type="entry name" value="Ribosome-inact_prot_sf"/>
</dbReference>
<accession>A0A6G1DRH4</accession>
<dbReference type="InterPro" id="IPR001574">
    <property type="entry name" value="Ribosome_inactivat_prot"/>
</dbReference>
<dbReference type="EC" id="3.2.2.22" evidence="1"/>
<proteinExistence type="inferred from homology"/>
<dbReference type="GO" id="GO:0017148">
    <property type="term" value="P:negative regulation of translation"/>
    <property type="evidence" value="ECO:0007669"/>
    <property type="project" value="UniProtKB-KW"/>
</dbReference>
<evidence type="ECO:0000313" key="2">
    <source>
        <dbReference type="EMBL" id="KAF0915120.1"/>
    </source>
</evidence>
<keyword evidence="1" id="KW-0378">Hydrolase</keyword>
<comment type="similarity">
    <text evidence="1">Belongs to the ribosome-inactivating protein family.</text>
</comment>
<dbReference type="SUPFAM" id="SSF56371">
    <property type="entry name" value="Ribosome inactivating proteins (RIP)"/>
    <property type="match status" value="1"/>
</dbReference>
<dbReference type="EMBL" id="SPHZ02000006">
    <property type="protein sequence ID" value="KAF0915120.1"/>
    <property type="molecule type" value="Genomic_DNA"/>
</dbReference>
<comment type="caution">
    <text evidence="2">The sequence shown here is derived from an EMBL/GenBank/DDBJ whole genome shotgun (WGS) entry which is preliminary data.</text>
</comment>
<dbReference type="GO" id="GO:0090729">
    <property type="term" value="F:toxin activity"/>
    <property type="evidence" value="ECO:0007669"/>
    <property type="project" value="UniProtKB-KW"/>
</dbReference>
<dbReference type="OrthoDB" id="666942at2759"/>
<keyword evidence="1" id="KW-0800">Toxin</keyword>
<gene>
    <name evidence="2" type="ORF">E2562_033704</name>
</gene>
<dbReference type="GO" id="GO:0006952">
    <property type="term" value="P:defense response"/>
    <property type="evidence" value="ECO:0007669"/>
    <property type="project" value="UniProtKB-KW"/>
</dbReference>
<keyword evidence="3" id="KW-1185">Reference proteome</keyword>
<organism evidence="2 3">
    <name type="scientific">Oryza meyeriana var. granulata</name>
    <dbReference type="NCBI Taxonomy" id="110450"/>
    <lineage>
        <taxon>Eukaryota</taxon>
        <taxon>Viridiplantae</taxon>
        <taxon>Streptophyta</taxon>
        <taxon>Embryophyta</taxon>
        <taxon>Tracheophyta</taxon>
        <taxon>Spermatophyta</taxon>
        <taxon>Magnoliopsida</taxon>
        <taxon>Liliopsida</taxon>
        <taxon>Poales</taxon>
        <taxon>Poaceae</taxon>
        <taxon>BOP clade</taxon>
        <taxon>Oryzoideae</taxon>
        <taxon>Oryzeae</taxon>
        <taxon>Oryzinae</taxon>
        <taxon>Oryza</taxon>
        <taxon>Oryza meyeriana</taxon>
    </lineage>
</organism>
<keyword evidence="1" id="KW-0652">Protein synthesis inhibitor</keyword>
<protein>
    <recommendedName>
        <fullName evidence="1">rRNA N-glycosylase</fullName>
        <ecNumber evidence="1">3.2.2.22</ecNumber>
    </recommendedName>
</protein>
<keyword evidence="1" id="KW-0611">Plant defense</keyword>
<evidence type="ECO:0000256" key="1">
    <source>
        <dbReference type="RuleBase" id="RU004915"/>
    </source>
</evidence>
<dbReference type="GO" id="GO:0030598">
    <property type="term" value="F:rRNA N-glycosylase activity"/>
    <property type="evidence" value="ECO:0007669"/>
    <property type="project" value="UniProtKB-EC"/>
</dbReference>